<organism evidence="1 2">
    <name type="scientific">Micavibrio aeruginosavorus</name>
    <dbReference type="NCBI Taxonomy" id="349221"/>
    <lineage>
        <taxon>Bacteria</taxon>
        <taxon>Pseudomonadati</taxon>
        <taxon>Bdellovibrionota</taxon>
        <taxon>Bdellovibrionia</taxon>
        <taxon>Bdellovibrionales</taxon>
        <taxon>Pseudobdellovibrionaceae</taxon>
        <taxon>Micavibrio</taxon>
    </lineage>
</organism>
<protein>
    <submittedName>
        <fullName evidence="1">Uncharacterized protein</fullName>
    </submittedName>
</protein>
<sequence length="173" mass="19473">MKPNLAIISRLKEKVISYQSIIFQQSLSLDLNKLDPESSLYDPEYERSVRKKEAIYISIVEAVLKQKGIESKSFRILCKIEQNLFSAEFYRALIFGGVSNNKSTLKQFYRALDEDIFLLKSMSNPADYSAAINDLGLKGIAPKKLKNLITSLEAMSKKSRDLIVKGDGLPDCG</sequence>
<name>A0A2W5H9Q6_9BACT</name>
<dbReference type="Proteomes" id="UP000249739">
    <property type="component" value="Unassembled WGS sequence"/>
</dbReference>
<dbReference type="EMBL" id="QFOT01000108">
    <property type="protein sequence ID" value="PZP54806.1"/>
    <property type="molecule type" value="Genomic_DNA"/>
</dbReference>
<dbReference type="AlphaFoldDB" id="A0A2W5H9Q6"/>
<evidence type="ECO:0000313" key="2">
    <source>
        <dbReference type="Proteomes" id="UP000249739"/>
    </source>
</evidence>
<comment type="caution">
    <text evidence="1">The sequence shown here is derived from an EMBL/GenBank/DDBJ whole genome shotgun (WGS) entry which is preliminary data.</text>
</comment>
<gene>
    <name evidence="1" type="ORF">DI586_08780</name>
</gene>
<proteinExistence type="predicted"/>
<evidence type="ECO:0000313" key="1">
    <source>
        <dbReference type="EMBL" id="PZP54806.1"/>
    </source>
</evidence>
<accession>A0A2W5H9Q6</accession>
<reference evidence="1 2" key="1">
    <citation type="submission" date="2017-08" db="EMBL/GenBank/DDBJ databases">
        <title>Infants hospitalized years apart are colonized by the same room-sourced microbial strains.</title>
        <authorList>
            <person name="Brooks B."/>
            <person name="Olm M.R."/>
            <person name="Firek B.A."/>
            <person name="Baker R."/>
            <person name="Thomas B.C."/>
            <person name="Morowitz M.J."/>
            <person name="Banfield J.F."/>
        </authorList>
    </citation>
    <scope>NUCLEOTIDE SEQUENCE [LARGE SCALE GENOMIC DNA]</scope>
    <source>
        <strain evidence="1">S2_006_000_R2_64</strain>
    </source>
</reference>